<evidence type="ECO:0000313" key="3">
    <source>
        <dbReference type="Proteomes" id="UP000183954"/>
    </source>
</evidence>
<evidence type="ECO:0000256" key="1">
    <source>
        <dbReference type="SAM" id="MobiDB-lite"/>
    </source>
</evidence>
<gene>
    <name evidence="2" type="ORF">SAMN02746098_01089</name>
</gene>
<dbReference type="InterPro" id="IPR035924">
    <property type="entry name" value="FlaG-like_sf"/>
</dbReference>
<dbReference type="PANTHER" id="PTHR37166:SF1">
    <property type="entry name" value="PROTEIN FLAG"/>
    <property type="match status" value="1"/>
</dbReference>
<protein>
    <submittedName>
        <fullName evidence="2">Flagellar protein FlaG</fullName>
    </submittedName>
</protein>
<dbReference type="OrthoDB" id="9799867at2"/>
<accession>A0A1M5UVC8</accession>
<dbReference type="Pfam" id="PF03646">
    <property type="entry name" value="FlaG"/>
    <property type="match status" value="1"/>
</dbReference>
<name>A0A1M5UVC8_9FIRM</name>
<proteinExistence type="predicted"/>
<dbReference type="SUPFAM" id="SSF160214">
    <property type="entry name" value="FlaG-like"/>
    <property type="match status" value="1"/>
</dbReference>
<sequence length="122" mass="13793">MINPIQPNTQSTMIPMDTFPGQKMDRSLETSRKVIDRKGEIPSAREEIPREEVEKATDKLNRLMGIINKRLEFSIHDESDQFMVRIIDQPSGDILDEISPERALGILGSFTQVAGLLVDELV</sequence>
<dbReference type="InterPro" id="IPR005186">
    <property type="entry name" value="FlaG"/>
</dbReference>
<feature type="compositionally biased region" description="Polar residues" evidence="1">
    <location>
        <begin position="1"/>
        <end position="13"/>
    </location>
</feature>
<keyword evidence="3" id="KW-1185">Reference proteome</keyword>
<dbReference type="STRING" id="1121420.SAMN02746098_01089"/>
<reference evidence="3" key="1">
    <citation type="submission" date="2016-11" db="EMBL/GenBank/DDBJ databases">
        <authorList>
            <person name="Varghese N."/>
            <person name="Submissions S."/>
        </authorList>
    </citation>
    <scope>NUCLEOTIDE SEQUENCE [LARGE SCALE GENOMIC DNA]</scope>
    <source>
        <strain evidence="3">DSM 15449</strain>
    </source>
</reference>
<dbReference type="EMBL" id="FQXJ01000004">
    <property type="protein sequence ID" value="SHH66925.1"/>
    <property type="molecule type" value="Genomic_DNA"/>
</dbReference>
<keyword evidence="2" id="KW-0969">Cilium</keyword>
<dbReference type="Proteomes" id="UP000183954">
    <property type="component" value="Unassembled WGS sequence"/>
</dbReference>
<evidence type="ECO:0000313" key="2">
    <source>
        <dbReference type="EMBL" id="SHH66925.1"/>
    </source>
</evidence>
<keyword evidence="2" id="KW-0966">Cell projection</keyword>
<feature type="region of interest" description="Disordered" evidence="1">
    <location>
        <begin position="1"/>
        <end position="28"/>
    </location>
</feature>
<dbReference type="PANTHER" id="PTHR37166">
    <property type="entry name" value="PROTEIN FLAG"/>
    <property type="match status" value="1"/>
</dbReference>
<organism evidence="2 3">
    <name type="scientific">Desulfosporosinus lacus DSM 15449</name>
    <dbReference type="NCBI Taxonomy" id="1121420"/>
    <lineage>
        <taxon>Bacteria</taxon>
        <taxon>Bacillati</taxon>
        <taxon>Bacillota</taxon>
        <taxon>Clostridia</taxon>
        <taxon>Eubacteriales</taxon>
        <taxon>Desulfitobacteriaceae</taxon>
        <taxon>Desulfosporosinus</taxon>
    </lineage>
</organism>
<dbReference type="AlphaFoldDB" id="A0A1M5UVC8"/>
<dbReference type="RefSeq" id="WP_073028410.1">
    <property type="nucleotide sequence ID" value="NZ_FQXJ01000004.1"/>
</dbReference>
<dbReference type="Gene3D" id="3.30.160.170">
    <property type="entry name" value="FlaG-like"/>
    <property type="match status" value="1"/>
</dbReference>
<keyword evidence="2" id="KW-0282">Flagellum</keyword>